<dbReference type="InterPro" id="IPR051395">
    <property type="entry name" value="Cytochrome_c_Peroxidase/MauG"/>
</dbReference>
<comment type="caution">
    <text evidence="11">The sequence shown here is derived from an EMBL/GenBank/DDBJ whole genome shotgun (WGS) entry which is preliminary data.</text>
</comment>
<evidence type="ECO:0000313" key="12">
    <source>
        <dbReference type="Proteomes" id="UP000443582"/>
    </source>
</evidence>
<keyword evidence="7 8" id="KW-0408">Iron</keyword>
<keyword evidence="2 8" id="KW-0349">Heme</keyword>
<keyword evidence="6" id="KW-0560">Oxidoreductase</keyword>
<dbReference type="InterPro" id="IPR004852">
    <property type="entry name" value="Di-haem_cyt_c_peroxidsae"/>
</dbReference>
<evidence type="ECO:0000256" key="7">
    <source>
        <dbReference type="ARBA" id="ARBA00023004"/>
    </source>
</evidence>
<feature type="domain" description="Cytochrome c" evidence="10">
    <location>
        <begin position="262"/>
        <end position="426"/>
    </location>
</feature>
<sequence length="433" mass="48926">MKAILILTLGLIALGAQADQLDIKLKRYTERFFLKAVKKPQGKKVELYNLGKALFNEKEISGNRNISCADCHMPEFGSGDKLPVGIGEGGKWQGDQRLIGKGHVIPRNSQPLYNLGDENMEHMFWDGRVHYRKDWDVYTTPVEALNGDYPERWDITENLGSALAAQALFPITSHEEMRGVKGSNDIANAKDEEAVWKIVMKRLLNMPKYQKLFKKAYPATPQSELNIGHYAQAMAHFETHEFAAYNTPWDNYLRGDRSALDLKAKRGAVVFMESGSCVSCHVGTLLGGRGFAAVATPQIGPGKNDPRKNDEGRFLVTGREYDRYRFRIPPLRNIALTAPYFHSGAYGTLEDVVDHYRGGLKSIDDYDSSWVLNSFKKNFKKNLFVETNPYMLFKKKDAAHPILKNGEIQINDMQKSDLVYFLKHALTDGVKLK</sequence>
<evidence type="ECO:0000313" key="11">
    <source>
        <dbReference type="EMBL" id="RZF21048.1"/>
    </source>
</evidence>
<feature type="signal peptide" evidence="9">
    <location>
        <begin position="1"/>
        <end position="18"/>
    </location>
</feature>
<dbReference type="InterPro" id="IPR026259">
    <property type="entry name" value="MauG/Cytc_peroxidase"/>
</dbReference>
<reference evidence="12" key="1">
    <citation type="journal article" date="2019" name="Int. J. Syst. Evol. Microbiol.">
        <title>Halobacteriovorax valvorus sp. nov., a novel prokaryotic predator isolated from coastal seawater of China.</title>
        <authorList>
            <person name="Chen M.-X."/>
        </authorList>
    </citation>
    <scope>NUCLEOTIDE SEQUENCE [LARGE SCALE GENOMIC DNA]</scope>
    <source>
        <strain evidence="12">BL9</strain>
    </source>
</reference>
<evidence type="ECO:0000256" key="3">
    <source>
        <dbReference type="ARBA" id="ARBA00022723"/>
    </source>
</evidence>
<accession>A0ABY0IG11</accession>
<comment type="subcellular location">
    <subcellularLocation>
        <location evidence="1">Periplasm</location>
    </subcellularLocation>
</comment>
<dbReference type="RefSeq" id="WP_115363464.1">
    <property type="nucleotide sequence ID" value="NZ_QDKL01000003.1"/>
</dbReference>
<dbReference type="Gene3D" id="1.10.760.10">
    <property type="entry name" value="Cytochrome c-like domain"/>
    <property type="match status" value="2"/>
</dbReference>
<gene>
    <name evidence="11" type="ORF">DAY19_13800</name>
</gene>
<feature type="chain" id="PRO_5045659987" evidence="9">
    <location>
        <begin position="19"/>
        <end position="433"/>
    </location>
</feature>
<evidence type="ECO:0000256" key="2">
    <source>
        <dbReference type="ARBA" id="ARBA00022617"/>
    </source>
</evidence>
<keyword evidence="12" id="KW-1185">Reference proteome</keyword>
<evidence type="ECO:0000256" key="4">
    <source>
        <dbReference type="ARBA" id="ARBA00022729"/>
    </source>
</evidence>
<dbReference type="GO" id="GO:0004601">
    <property type="term" value="F:peroxidase activity"/>
    <property type="evidence" value="ECO:0007669"/>
    <property type="project" value="UniProtKB-KW"/>
</dbReference>
<dbReference type="Pfam" id="PF03150">
    <property type="entry name" value="CCP_MauG"/>
    <property type="match status" value="1"/>
</dbReference>
<dbReference type="PANTHER" id="PTHR30600">
    <property type="entry name" value="CYTOCHROME C PEROXIDASE-RELATED"/>
    <property type="match status" value="1"/>
</dbReference>
<keyword evidence="5" id="KW-0574">Periplasm</keyword>
<evidence type="ECO:0000259" key="10">
    <source>
        <dbReference type="PROSITE" id="PS51007"/>
    </source>
</evidence>
<evidence type="ECO:0000256" key="6">
    <source>
        <dbReference type="ARBA" id="ARBA00023002"/>
    </source>
</evidence>
<protein>
    <submittedName>
        <fullName evidence="11">Cytochrome-c peroxidase</fullName>
    </submittedName>
</protein>
<dbReference type="InterPro" id="IPR009056">
    <property type="entry name" value="Cyt_c-like_dom"/>
</dbReference>
<dbReference type="SUPFAM" id="SSF46626">
    <property type="entry name" value="Cytochrome c"/>
    <property type="match status" value="2"/>
</dbReference>
<dbReference type="EMBL" id="QDKL01000003">
    <property type="protein sequence ID" value="RZF21048.1"/>
    <property type="molecule type" value="Genomic_DNA"/>
</dbReference>
<dbReference type="Proteomes" id="UP000443582">
    <property type="component" value="Unassembled WGS sequence"/>
</dbReference>
<dbReference type="PIRSF" id="PIRSF000294">
    <property type="entry name" value="Cytochrome-c_peroxidase"/>
    <property type="match status" value="1"/>
</dbReference>
<proteinExistence type="predicted"/>
<evidence type="ECO:0000256" key="5">
    <source>
        <dbReference type="ARBA" id="ARBA00022764"/>
    </source>
</evidence>
<evidence type="ECO:0000256" key="9">
    <source>
        <dbReference type="SAM" id="SignalP"/>
    </source>
</evidence>
<keyword evidence="3 8" id="KW-0479">Metal-binding</keyword>
<keyword evidence="4 9" id="KW-0732">Signal</keyword>
<evidence type="ECO:0000256" key="8">
    <source>
        <dbReference type="PROSITE-ProRule" id="PRU00433"/>
    </source>
</evidence>
<organism evidence="11 12">
    <name type="scientific">Halobacteriovorax vibrionivorans</name>
    <dbReference type="NCBI Taxonomy" id="2152716"/>
    <lineage>
        <taxon>Bacteria</taxon>
        <taxon>Pseudomonadati</taxon>
        <taxon>Bdellovibrionota</taxon>
        <taxon>Bacteriovoracia</taxon>
        <taxon>Bacteriovoracales</taxon>
        <taxon>Halobacteriovoraceae</taxon>
        <taxon>Halobacteriovorax</taxon>
    </lineage>
</organism>
<dbReference type="PROSITE" id="PS51007">
    <property type="entry name" value="CYTC"/>
    <property type="match status" value="1"/>
</dbReference>
<dbReference type="InterPro" id="IPR036909">
    <property type="entry name" value="Cyt_c-like_dom_sf"/>
</dbReference>
<name>A0ABY0IG11_9BACT</name>
<evidence type="ECO:0000256" key="1">
    <source>
        <dbReference type="ARBA" id="ARBA00004418"/>
    </source>
</evidence>
<keyword evidence="11" id="KW-0575">Peroxidase</keyword>